<dbReference type="NCBIfam" id="NF003933">
    <property type="entry name" value="PRK05444.2-2"/>
    <property type="match status" value="1"/>
</dbReference>
<dbReference type="UniPathway" id="UPA00064">
    <property type="reaction ID" value="UER00091"/>
</dbReference>
<evidence type="ECO:0000256" key="9">
    <source>
        <dbReference type="ARBA" id="ARBA00023229"/>
    </source>
</evidence>
<comment type="function">
    <text evidence="10">Catalyzes the acyloin condensation reaction between C atoms 2 and 3 of pyruvate and glyceraldehyde 3-phosphate to yield 1-deoxy-D-xylulose-5-phosphate (DXP).</text>
</comment>
<evidence type="ECO:0000256" key="10">
    <source>
        <dbReference type="HAMAP-Rule" id="MF_00315"/>
    </source>
</evidence>
<evidence type="ECO:0000256" key="1">
    <source>
        <dbReference type="ARBA" id="ARBA00004980"/>
    </source>
</evidence>
<keyword evidence="5 10" id="KW-0479">Metal-binding</keyword>
<comment type="pathway">
    <text evidence="1 10">Metabolic intermediate biosynthesis; 1-deoxy-D-xylulose 5-phosphate biosynthesis; 1-deoxy-D-xylulose 5-phosphate from D-glyceraldehyde 3-phosphate and pyruvate: step 1/1.</text>
</comment>
<dbReference type="InterPro" id="IPR005475">
    <property type="entry name" value="Transketolase-like_Pyr-bd"/>
</dbReference>
<dbReference type="Pfam" id="PF02779">
    <property type="entry name" value="Transket_pyr"/>
    <property type="match status" value="1"/>
</dbReference>
<protein>
    <recommendedName>
        <fullName evidence="10">1-deoxy-D-xylulose-5-phosphate synthase</fullName>
        <ecNumber evidence="10">2.2.1.7</ecNumber>
    </recommendedName>
    <alternativeName>
        <fullName evidence="10">1-deoxyxylulose-5-phosphate synthase</fullName>
        <shortName evidence="10">DXP synthase</shortName>
        <shortName evidence="10">DXPS</shortName>
    </alternativeName>
</protein>
<comment type="similarity">
    <text evidence="2 10">Belongs to the transketolase family. DXPS subfamily.</text>
</comment>
<dbReference type="InterPro" id="IPR033248">
    <property type="entry name" value="Transketolase_C"/>
</dbReference>
<keyword evidence="6 10" id="KW-0460">Magnesium</keyword>
<dbReference type="GO" id="GO:0016114">
    <property type="term" value="P:terpenoid biosynthetic process"/>
    <property type="evidence" value="ECO:0007669"/>
    <property type="project" value="UniProtKB-UniRule"/>
</dbReference>
<dbReference type="InterPro" id="IPR020826">
    <property type="entry name" value="Transketolase_BS"/>
</dbReference>
<dbReference type="Gene3D" id="3.40.50.920">
    <property type="match status" value="1"/>
</dbReference>
<dbReference type="PROSITE" id="PS00802">
    <property type="entry name" value="TRANSKETOLASE_2"/>
    <property type="match status" value="1"/>
</dbReference>
<feature type="domain" description="Transketolase-like pyrimidine-binding" evidence="11">
    <location>
        <begin position="301"/>
        <end position="466"/>
    </location>
</feature>
<keyword evidence="9 10" id="KW-0414">Isoprene biosynthesis</keyword>
<feature type="binding site" evidence="10">
    <location>
        <begin position="133"/>
        <end position="135"/>
    </location>
    <ligand>
        <name>thiamine diphosphate</name>
        <dbReference type="ChEBI" id="CHEBI:58937"/>
    </ligand>
</feature>
<evidence type="ECO:0000313" key="12">
    <source>
        <dbReference type="EMBL" id="PWK25308.1"/>
    </source>
</evidence>
<comment type="catalytic activity">
    <reaction evidence="10">
        <text>D-glyceraldehyde 3-phosphate + pyruvate + H(+) = 1-deoxy-D-xylulose 5-phosphate + CO2</text>
        <dbReference type="Rhea" id="RHEA:12605"/>
        <dbReference type="ChEBI" id="CHEBI:15361"/>
        <dbReference type="ChEBI" id="CHEBI:15378"/>
        <dbReference type="ChEBI" id="CHEBI:16526"/>
        <dbReference type="ChEBI" id="CHEBI:57792"/>
        <dbReference type="ChEBI" id="CHEBI:59776"/>
        <dbReference type="EC" id="2.2.1.7"/>
    </reaction>
</comment>
<keyword evidence="8 10" id="KW-0786">Thiamine pyrophosphate</keyword>
<dbReference type="SUPFAM" id="SSF52922">
    <property type="entry name" value="TK C-terminal domain-like"/>
    <property type="match status" value="1"/>
</dbReference>
<comment type="caution">
    <text evidence="12">The sequence shown here is derived from an EMBL/GenBank/DDBJ whole genome shotgun (WGS) entry which is preliminary data.</text>
</comment>
<keyword evidence="7 10" id="KW-0784">Thiamine biosynthesis</keyword>
<comment type="subunit">
    <text evidence="3 10">Homodimer.</text>
</comment>
<dbReference type="CDD" id="cd02007">
    <property type="entry name" value="TPP_DXS"/>
    <property type="match status" value="1"/>
</dbReference>
<dbReference type="InterPro" id="IPR029061">
    <property type="entry name" value="THDP-binding"/>
</dbReference>
<comment type="caution">
    <text evidence="10">Lacks conserved residue(s) required for the propagation of feature annotation.</text>
</comment>
<feature type="binding site" evidence="10">
    <location>
        <position position="194"/>
    </location>
    <ligand>
        <name>Mg(2+)</name>
        <dbReference type="ChEBI" id="CHEBI:18420"/>
    </ligand>
</feature>
<evidence type="ECO:0000256" key="4">
    <source>
        <dbReference type="ARBA" id="ARBA00022679"/>
    </source>
</evidence>
<keyword evidence="4 10" id="KW-0808">Transferase</keyword>
<comment type="cofactor">
    <cofactor evidence="10">
        <name>thiamine diphosphate</name>
        <dbReference type="ChEBI" id="CHEBI:58937"/>
    </cofactor>
    <text evidence="10">Binds 1 thiamine pyrophosphate per subunit.</text>
</comment>
<evidence type="ECO:0000256" key="3">
    <source>
        <dbReference type="ARBA" id="ARBA00011738"/>
    </source>
</evidence>
<dbReference type="PANTHER" id="PTHR43322">
    <property type="entry name" value="1-D-DEOXYXYLULOSE 5-PHOSPHATE SYNTHASE-RELATED"/>
    <property type="match status" value="1"/>
</dbReference>
<dbReference type="InterPro" id="IPR009014">
    <property type="entry name" value="Transketo_C/PFOR_II"/>
</dbReference>
<dbReference type="Pfam" id="PF02780">
    <property type="entry name" value="Transketolase_C"/>
    <property type="match status" value="1"/>
</dbReference>
<dbReference type="FunFam" id="3.40.50.970:FF:000005">
    <property type="entry name" value="1-deoxy-D-xylulose-5-phosphate synthase"/>
    <property type="match status" value="1"/>
</dbReference>
<evidence type="ECO:0000313" key="13">
    <source>
        <dbReference type="Proteomes" id="UP000245667"/>
    </source>
</evidence>
<comment type="cofactor">
    <cofactor evidence="10">
        <name>Mg(2+)</name>
        <dbReference type="ChEBI" id="CHEBI:18420"/>
    </cofactor>
    <text evidence="10">Binds 1 Mg(2+) ion per subunit.</text>
</comment>
<dbReference type="SMART" id="SM00861">
    <property type="entry name" value="Transket_pyr"/>
    <property type="match status" value="1"/>
</dbReference>
<dbReference type="HAMAP" id="MF_00315">
    <property type="entry name" value="DXP_synth"/>
    <property type="match status" value="1"/>
</dbReference>
<dbReference type="EMBL" id="QGGQ01000001">
    <property type="protein sequence ID" value="PWK25308.1"/>
    <property type="molecule type" value="Genomic_DNA"/>
</dbReference>
<dbReference type="PANTHER" id="PTHR43322:SF5">
    <property type="entry name" value="1-DEOXY-D-XYLULOSE-5-PHOSPHATE SYNTHASE, CHLOROPLASTIC"/>
    <property type="match status" value="1"/>
</dbReference>
<dbReference type="GO" id="GO:0019288">
    <property type="term" value="P:isopentenyl diphosphate biosynthetic process, methylerythritol 4-phosphate pathway"/>
    <property type="evidence" value="ECO:0007669"/>
    <property type="project" value="TreeGrafter"/>
</dbReference>
<dbReference type="GO" id="GO:0000287">
    <property type="term" value="F:magnesium ion binding"/>
    <property type="evidence" value="ECO:0007669"/>
    <property type="project" value="UniProtKB-UniRule"/>
</dbReference>
<dbReference type="EC" id="2.2.1.7" evidence="10"/>
<evidence type="ECO:0000256" key="6">
    <source>
        <dbReference type="ARBA" id="ARBA00022842"/>
    </source>
</evidence>
<evidence type="ECO:0000256" key="5">
    <source>
        <dbReference type="ARBA" id="ARBA00022723"/>
    </source>
</evidence>
<dbReference type="FunFam" id="3.40.50.970:FF:000010">
    <property type="entry name" value="1-deoxy-D-xylulose-5-phosphate synthase"/>
    <property type="match status" value="1"/>
</dbReference>
<dbReference type="Pfam" id="PF13292">
    <property type="entry name" value="DXP_synthase_N"/>
    <property type="match status" value="1"/>
</dbReference>
<sequence length="609" mass="67198">MEVQNIIVTYDFPLHLPSIMKLLDKIQFPKDLRQLKKDELPQVANELRKFIIDIVSVKEGHLGASLGVVELTIALHYIFNTPKDKLVWDVGHQAYGHKILTGRKDIFTTNRQLGGISGFPNRKESEYDDFGTGHSSTAISAVLGMAIASKLKGNPHRNHIAVVGDASIASGMAFEGLNHAGVTDANILVVLNDNAIGIDPSVGALKKYLTNVKKGTAKDENIFECLNFDYSGPIDGHDLPLLLQELERLKSVSGPKLLHIITTKGKGLQKAEENQVVYHAPGRFDRLTGELQKKPDSELPPKYQDVFGHTLVELARKNKNIVGITPAMPTGSSLKFLMDGIPDRAFDVGIAEQHAVTLAAGMATQGLIPFCNVYSTFLQRAYDQIIHDVALQKLPVIFCLDRAGLVGQDGATHHGVFDIAYLRCIPNLIIFAPMNECELRNIMYSAQLGLDRPIAIRYPRGRGVTMDWRTSFQKIEIGVSVEVKKGTKIAVLSIGHIGNLVKKIIAELPDSEKIGHYNMRFIKPMDTKQLHHIFTHYSRVITIEDGCKIGGFGSSIADFANENDYSTKIDILGIDDRFIEHGTIDQLQGIVGLDGASIKRHINETLNEL</sequence>
<accession>A0A316E6P5</accession>
<dbReference type="SUPFAM" id="SSF52518">
    <property type="entry name" value="Thiamin diphosphate-binding fold (THDP-binding)"/>
    <property type="match status" value="2"/>
</dbReference>
<proteinExistence type="inferred from homology"/>
<dbReference type="GO" id="GO:0005829">
    <property type="term" value="C:cytosol"/>
    <property type="evidence" value="ECO:0007669"/>
    <property type="project" value="TreeGrafter"/>
</dbReference>
<evidence type="ECO:0000256" key="2">
    <source>
        <dbReference type="ARBA" id="ARBA00011081"/>
    </source>
</evidence>
<evidence type="ECO:0000259" key="11">
    <source>
        <dbReference type="SMART" id="SM00861"/>
    </source>
</evidence>
<gene>
    <name evidence="10" type="primary">dxs</name>
    <name evidence="12" type="ORF">LX92_00047</name>
</gene>
<dbReference type="GO" id="GO:0008661">
    <property type="term" value="F:1-deoxy-D-xylulose-5-phosphate synthase activity"/>
    <property type="evidence" value="ECO:0007669"/>
    <property type="project" value="UniProtKB-UniRule"/>
</dbReference>
<feature type="binding site" evidence="10">
    <location>
        <position position="92"/>
    </location>
    <ligand>
        <name>thiamine diphosphate</name>
        <dbReference type="ChEBI" id="CHEBI:58937"/>
    </ligand>
</feature>
<dbReference type="Gene3D" id="3.40.50.970">
    <property type="match status" value="2"/>
</dbReference>
<reference evidence="12 13" key="1">
    <citation type="submission" date="2018-05" db="EMBL/GenBank/DDBJ databases">
        <title>Genomic Encyclopedia of Archaeal and Bacterial Type Strains, Phase II (KMG-II): from individual species to whole genera.</title>
        <authorList>
            <person name="Goeker M."/>
        </authorList>
    </citation>
    <scope>NUCLEOTIDE SEQUENCE [LARGE SCALE GENOMIC DNA]</scope>
    <source>
        <strain evidence="12 13">DSM 23514</strain>
    </source>
</reference>
<feature type="binding site" evidence="10">
    <location>
        <begin position="166"/>
        <end position="167"/>
    </location>
    <ligand>
        <name>thiamine diphosphate</name>
        <dbReference type="ChEBI" id="CHEBI:58937"/>
    </ligand>
</feature>
<dbReference type="GO" id="GO:0030976">
    <property type="term" value="F:thiamine pyrophosphate binding"/>
    <property type="evidence" value="ECO:0007669"/>
    <property type="project" value="UniProtKB-UniRule"/>
</dbReference>
<evidence type="ECO:0000256" key="7">
    <source>
        <dbReference type="ARBA" id="ARBA00022977"/>
    </source>
</evidence>
<feature type="binding site" evidence="10">
    <location>
        <position position="194"/>
    </location>
    <ligand>
        <name>thiamine diphosphate</name>
        <dbReference type="ChEBI" id="CHEBI:58937"/>
    </ligand>
</feature>
<dbReference type="Proteomes" id="UP000245667">
    <property type="component" value="Unassembled WGS sequence"/>
</dbReference>
<name>A0A316E6P5_9FLAO</name>
<dbReference type="GO" id="GO:0009228">
    <property type="term" value="P:thiamine biosynthetic process"/>
    <property type="evidence" value="ECO:0007669"/>
    <property type="project" value="UniProtKB-UniRule"/>
</dbReference>
<dbReference type="AlphaFoldDB" id="A0A316E6P5"/>
<organism evidence="12 13">
    <name type="scientific">Maribacter polysiphoniae</name>
    <dbReference type="NCBI Taxonomy" id="429344"/>
    <lineage>
        <taxon>Bacteria</taxon>
        <taxon>Pseudomonadati</taxon>
        <taxon>Bacteroidota</taxon>
        <taxon>Flavobacteriia</taxon>
        <taxon>Flavobacteriales</taxon>
        <taxon>Flavobacteriaceae</taxon>
        <taxon>Maribacter</taxon>
    </lineage>
</organism>
<evidence type="ECO:0000256" key="8">
    <source>
        <dbReference type="ARBA" id="ARBA00023052"/>
    </source>
</evidence>
<feature type="binding site" evidence="10">
    <location>
        <position position="352"/>
    </location>
    <ligand>
        <name>thiamine diphosphate</name>
        <dbReference type="ChEBI" id="CHEBI:58937"/>
    </ligand>
</feature>
<dbReference type="InterPro" id="IPR005477">
    <property type="entry name" value="Dxylulose-5-P_synthase"/>
</dbReference>
<dbReference type="CDD" id="cd07033">
    <property type="entry name" value="TPP_PYR_DXS_TK_like"/>
    <property type="match status" value="1"/>
</dbReference>
<feature type="binding site" evidence="10">
    <location>
        <position position="165"/>
    </location>
    <ligand>
        <name>Mg(2+)</name>
        <dbReference type="ChEBI" id="CHEBI:18420"/>
    </ligand>
</feature>